<dbReference type="PANTHER" id="PTHR10509:SF14">
    <property type="entry name" value="CAFFEOYL-COA O-METHYLTRANSFERASE 3-RELATED"/>
    <property type="match status" value="1"/>
</dbReference>
<organism evidence="5">
    <name type="scientific">Eremomyces bilateralis CBS 781.70</name>
    <dbReference type="NCBI Taxonomy" id="1392243"/>
    <lineage>
        <taxon>Eukaryota</taxon>
        <taxon>Fungi</taxon>
        <taxon>Dikarya</taxon>
        <taxon>Ascomycota</taxon>
        <taxon>Pezizomycotina</taxon>
        <taxon>Dothideomycetes</taxon>
        <taxon>Dothideomycetes incertae sedis</taxon>
        <taxon>Eremomycetales</taxon>
        <taxon>Eremomycetaceae</taxon>
        <taxon>Eremomyces</taxon>
    </lineage>
</organism>
<keyword evidence="6" id="KW-1185">Reference proteome</keyword>
<protein>
    <submittedName>
        <fullName evidence="5 7">O-methyltransferas-like protein family 3</fullName>
    </submittedName>
</protein>
<gene>
    <name evidence="5 7" type="ORF">P152DRAFT_403779</name>
</gene>
<dbReference type="GO" id="GO:0032259">
    <property type="term" value="P:methylation"/>
    <property type="evidence" value="ECO:0007669"/>
    <property type="project" value="UniProtKB-KW"/>
</dbReference>
<dbReference type="InterPro" id="IPR050362">
    <property type="entry name" value="Cation-dep_OMT"/>
</dbReference>
<sequence length="249" mass="26420">MSTTNSSVGVPAPAWIAVDKYTEKSLDTSAPPFAPTKSTLDAAHAHAQASGLPDIAVTASQGKFLMLLARAARATNILEVGTLGAFSTIWLSHSAGAGANKADTNVVTVEFDAHHAKIARENLERAGVSDRVSVEVGAGVEVLPRLLEEVKAGKREPFGFVFIDADKQNNWEYFDVAVQLSVPGGTIVVDNVVRRGNLADEELGKQDERIRGSRKVVELAGKDSRVDAVVLQTVGEKGYDGFLLAVVRG</sequence>
<name>A0A6G1FUD0_9PEZI</name>
<dbReference type="EMBL" id="ML975174">
    <property type="protein sequence ID" value="KAF1809316.1"/>
    <property type="molecule type" value="Genomic_DNA"/>
</dbReference>
<proteinExistence type="inferred from homology"/>
<dbReference type="Gene3D" id="3.40.50.150">
    <property type="entry name" value="Vaccinia Virus protein VP39"/>
    <property type="match status" value="1"/>
</dbReference>
<evidence type="ECO:0000256" key="1">
    <source>
        <dbReference type="ARBA" id="ARBA00022603"/>
    </source>
</evidence>
<dbReference type="RefSeq" id="XP_033530947.1">
    <property type="nucleotide sequence ID" value="XM_033676722.1"/>
</dbReference>
<dbReference type="Proteomes" id="UP000504638">
    <property type="component" value="Unplaced"/>
</dbReference>
<reference evidence="7" key="2">
    <citation type="submission" date="2020-04" db="EMBL/GenBank/DDBJ databases">
        <authorList>
            <consortium name="NCBI Genome Project"/>
        </authorList>
    </citation>
    <scope>NUCLEOTIDE SEQUENCE</scope>
    <source>
        <strain evidence="7">CBS 781.70</strain>
    </source>
</reference>
<reference evidence="5 7" key="1">
    <citation type="submission" date="2020-01" db="EMBL/GenBank/DDBJ databases">
        <authorList>
            <consortium name="DOE Joint Genome Institute"/>
            <person name="Haridas S."/>
            <person name="Albert R."/>
            <person name="Binder M."/>
            <person name="Bloem J."/>
            <person name="Labutti K."/>
            <person name="Salamov A."/>
            <person name="Andreopoulos B."/>
            <person name="Baker S.E."/>
            <person name="Barry K."/>
            <person name="Bills G."/>
            <person name="Bluhm B.H."/>
            <person name="Cannon C."/>
            <person name="Castanera R."/>
            <person name="Culley D.E."/>
            <person name="Daum C."/>
            <person name="Ezra D."/>
            <person name="Gonzalez J.B."/>
            <person name="Henrissat B."/>
            <person name="Kuo A."/>
            <person name="Liang C."/>
            <person name="Lipzen A."/>
            <person name="Lutzoni F."/>
            <person name="Magnuson J."/>
            <person name="Mondo S."/>
            <person name="Nolan M."/>
            <person name="Ohm R."/>
            <person name="Pangilinan J."/>
            <person name="Park H.-J."/>
            <person name="Ramirez L."/>
            <person name="Alfaro M."/>
            <person name="Sun H."/>
            <person name="Tritt A."/>
            <person name="Yoshinaga Y."/>
            <person name="Zwiers L.-H."/>
            <person name="Turgeon B.G."/>
            <person name="Goodwin S.B."/>
            <person name="Spatafora J.W."/>
            <person name="Crous P.W."/>
            <person name="Grigoriev I.V."/>
        </authorList>
    </citation>
    <scope>NUCLEOTIDE SEQUENCE</scope>
    <source>
        <strain evidence="5 7">CBS 781.70</strain>
    </source>
</reference>
<dbReference type="AlphaFoldDB" id="A0A6G1FUD0"/>
<evidence type="ECO:0000313" key="7">
    <source>
        <dbReference type="RefSeq" id="XP_033530947.1"/>
    </source>
</evidence>
<dbReference type="GO" id="GO:0008171">
    <property type="term" value="F:O-methyltransferase activity"/>
    <property type="evidence" value="ECO:0007669"/>
    <property type="project" value="InterPro"/>
</dbReference>
<keyword evidence="2" id="KW-0808">Transferase</keyword>
<evidence type="ECO:0000313" key="5">
    <source>
        <dbReference type="EMBL" id="KAF1809316.1"/>
    </source>
</evidence>
<dbReference type="PROSITE" id="PS51682">
    <property type="entry name" value="SAM_OMT_I"/>
    <property type="match status" value="1"/>
</dbReference>
<dbReference type="InterPro" id="IPR002935">
    <property type="entry name" value="SAM_O-MeTrfase"/>
</dbReference>
<dbReference type="SUPFAM" id="SSF53335">
    <property type="entry name" value="S-adenosyl-L-methionine-dependent methyltransferases"/>
    <property type="match status" value="1"/>
</dbReference>
<reference evidence="7" key="3">
    <citation type="submission" date="2025-04" db="UniProtKB">
        <authorList>
            <consortium name="RefSeq"/>
        </authorList>
    </citation>
    <scope>IDENTIFICATION</scope>
    <source>
        <strain evidence="7">CBS 781.70</strain>
    </source>
</reference>
<dbReference type="Pfam" id="PF01596">
    <property type="entry name" value="Methyltransf_3"/>
    <property type="match status" value="1"/>
</dbReference>
<dbReference type="GeneID" id="54417292"/>
<evidence type="ECO:0000313" key="6">
    <source>
        <dbReference type="Proteomes" id="UP000504638"/>
    </source>
</evidence>
<keyword evidence="1" id="KW-0489">Methyltransferase</keyword>
<dbReference type="PANTHER" id="PTHR10509">
    <property type="entry name" value="O-METHYLTRANSFERASE-RELATED"/>
    <property type="match status" value="1"/>
</dbReference>
<comment type="similarity">
    <text evidence="4">Belongs to the class I-like SAM-binding methyltransferase superfamily. Cation-dependent O-methyltransferase family.</text>
</comment>
<dbReference type="InterPro" id="IPR029063">
    <property type="entry name" value="SAM-dependent_MTases_sf"/>
</dbReference>
<dbReference type="GO" id="GO:0008757">
    <property type="term" value="F:S-adenosylmethionine-dependent methyltransferase activity"/>
    <property type="evidence" value="ECO:0007669"/>
    <property type="project" value="TreeGrafter"/>
</dbReference>
<evidence type="ECO:0000256" key="3">
    <source>
        <dbReference type="ARBA" id="ARBA00022691"/>
    </source>
</evidence>
<keyword evidence="3" id="KW-0949">S-adenosyl-L-methionine</keyword>
<evidence type="ECO:0000256" key="4">
    <source>
        <dbReference type="ARBA" id="ARBA00023453"/>
    </source>
</evidence>
<accession>A0A6G1FUD0</accession>
<evidence type="ECO:0000256" key="2">
    <source>
        <dbReference type="ARBA" id="ARBA00022679"/>
    </source>
</evidence>
<dbReference type="OrthoDB" id="10251242at2759"/>